<feature type="compositionally biased region" description="Acidic residues" evidence="1">
    <location>
        <begin position="53"/>
        <end position="63"/>
    </location>
</feature>
<gene>
    <name evidence="4" type="ORF">Shyd_44460</name>
</gene>
<name>A0ABQ3PDI9_9ACTN</name>
<feature type="compositionally biased region" description="Pro residues" evidence="1">
    <location>
        <begin position="84"/>
        <end position="109"/>
    </location>
</feature>
<keyword evidence="2" id="KW-1133">Transmembrane helix</keyword>
<feature type="signal peptide" evidence="3">
    <location>
        <begin position="1"/>
        <end position="28"/>
    </location>
</feature>
<dbReference type="EMBL" id="BNDW01000035">
    <property type="protein sequence ID" value="GHI23075.1"/>
    <property type="molecule type" value="Genomic_DNA"/>
</dbReference>
<keyword evidence="3" id="KW-0732">Signal</keyword>
<proteinExistence type="predicted"/>
<evidence type="ECO:0000313" key="5">
    <source>
        <dbReference type="Proteomes" id="UP001052739"/>
    </source>
</evidence>
<feature type="compositionally biased region" description="Gly residues" evidence="1">
    <location>
        <begin position="110"/>
        <end position="126"/>
    </location>
</feature>
<evidence type="ECO:0008006" key="6">
    <source>
        <dbReference type="Google" id="ProtNLM"/>
    </source>
</evidence>
<organism evidence="4 5">
    <name type="scientific">Streptomyces hydrogenans</name>
    <dbReference type="NCBI Taxonomy" id="1873719"/>
    <lineage>
        <taxon>Bacteria</taxon>
        <taxon>Bacillati</taxon>
        <taxon>Actinomycetota</taxon>
        <taxon>Actinomycetes</taxon>
        <taxon>Kitasatosporales</taxon>
        <taxon>Streptomycetaceae</taxon>
        <taxon>Streptomyces</taxon>
    </lineage>
</organism>
<dbReference type="RefSeq" id="WP_226652038.1">
    <property type="nucleotide sequence ID" value="NZ_BNDW01000035.1"/>
</dbReference>
<evidence type="ECO:0000256" key="3">
    <source>
        <dbReference type="SAM" id="SignalP"/>
    </source>
</evidence>
<feature type="chain" id="PRO_5047204934" description="Tat pathway signal sequence domain protein" evidence="3">
    <location>
        <begin position="29"/>
        <end position="157"/>
    </location>
</feature>
<evidence type="ECO:0000256" key="2">
    <source>
        <dbReference type="SAM" id="Phobius"/>
    </source>
</evidence>
<accession>A0ABQ3PDI9</accession>
<evidence type="ECO:0000256" key="1">
    <source>
        <dbReference type="SAM" id="MobiDB-lite"/>
    </source>
</evidence>
<keyword evidence="2" id="KW-0812">Transmembrane</keyword>
<feature type="region of interest" description="Disordered" evidence="1">
    <location>
        <begin position="46"/>
        <end position="126"/>
    </location>
</feature>
<evidence type="ECO:0000313" key="4">
    <source>
        <dbReference type="EMBL" id="GHI23075.1"/>
    </source>
</evidence>
<dbReference type="Proteomes" id="UP001052739">
    <property type="component" value="Unassembled WGS sequence"/>
</dbReference>
<protein>
    <recommendedName>
        <fullName evidence="6">Tat pathway signal sequence domain protein</fullName>
    </recommendedName>
</protein>
<keyword evidence="2" id="KW-0472">Membrane</keyword>
<sequence length="157" mass="15023">MRFVRSHPARLLAAGLLAAGTLSLTAAAGPAAADVVEPNVSGLAHPNASFTDDLTETLDDADYAGDAKTDPDPTAPESGGPAAEPAPGPTDPAPSPSVTTPAPPAPGPGPVHGGTGGGGSMAGTGAGGERLWLLGALAVVLGATGLVARAAMRGHRG</sequence>
<feature type="transmembrane region" description="Helical" evidence="2">
    <location>
        <begin position="131"/>
        <end position="152"/>
    </location>
</feature>
<keyword evidence="5" id="KW-1185">Reference proteome</keyword>
<reference evidence="4" key="1">
    <citation type="submission" date="2024-05" db="EMBL/GenBank/DDBJ databases">
        <title>Whole genome shotgun sequence of Streptomyces hydrogenans NBRC 13475.</title>
        <authorList>
            <person name="Komaki H."/>
            <person name="Tamura T."/>
        </authorList>
    </citation>
    <scope>NUCLEOTIDE SEQUENCE</scope>
    <source>
        <strain evidence="4">NBRC 13475</strain>
    </source>
</reference>
<comment type="caution">
    <text evidence="4">The sequence shown here is derived from an EMBL/GenBank/DDBJ whole genome shotgun (WGS) entry which is preliminary data.</text>
</comment>